<dbReference type="InterPro" id="IPR011990">
    <property type="entry name" value="TPR-like_helical_dom_sf"/>
</dbReference>
<gene>
    <name evidence="2" type="ORF">BTO11_08555</name>
</gene>
<dbReference type="InterPro" id="IPR019734">
    <property type="entry name" value="TPR_rpt"/>
</dbReference>
<keyword evidence="1" id="KW-0802">TPR repeat</keyword>
<reference evidence="2 3" key="1">
    <citation type="submission" date="2016-12" db="EMBL/GenBank/DDBJ databases">
        <title>Diversity of luminous bacteria.</title>
        <authorList>
            <person name="Yoshizawa S."/>
            <person name="Kogure K."/>
        </authorList>
    </citation>
    <scope>NUCLEOTIDE SEQUENCE [LARGE SCALE GENOMIC DNA]</scope>
    <source>
        <strain evidence="2 3">SA4-48</strain>
    </source>
</reference>
<evidence type="ECO:0008006" key="4">
    <source>
        <dbReference type="Google" id="ProtNLM"/>
    </source>
</evidence>
<dbReference type="Proteomes" id="UP000239007">
    <property type="component" value="Unassembled WGS sequence"/>
</dbReference>
<name>A0A2S7UUU8_9GAMM</name>
<dbReference type="AlphaFoldDB" id="A0A2S7UUU8"/>
<dbReference type="OrthoDB" id="5752345at2"/>
<proteinExistence type="predicted"/>
<dbReference type="SUPFAM" id="SSF48452">
    <property type="entry name" value="TPR-like"/>
    <property type="match status" value="1"/>
</dbReference>
<evidence type="ECO:0000313" key="3">
    <source>
        <dbReference type="Proteomes" id="UP000239007"/>
    </source>
</evidence>
<dbReference type="EMBL" id="MSCH01000003">
    <property type="protein sequence ID" value="PQJ53713.1"/>
    <property type="molecule type" value="Genomic_DNA"/>
</dbReference>
<evidence type="ECO:0000313" key="2">
    <source>
        <dbReference type="EMBL" id="PQJ53713.1"/>
    </source>
</evidence>
<organism evidence="2 3">
    <name type="scientific">Psychrosphaera saromensis</name>
    <dbReference type="NCBI Taxonomy" id="716813"/>
    <lineage>
        <taxon>Bacteria</taxon>
        <taxon>Pseudomonadati</taxon>
        <taxon>Pseudomonadota</taxon>
        <taxon>Gammaproteobacteria</taxon>
        <taxon>Alteromonadales</taxon>
        <taxon>Pseudoalteromonadaceae</taxon>
        <taxon>Psychrosphaera</taxon>
    </lineage>
</organism>
<accession>A0A2S7UUU8</accession>
<sequence>MQSSISTTSHYNIKVACLCEKNSWGTLIQEQCSRTGIEDVKLLYKGLSSLEPDNNYDLIILDESIDENRSGSEVVDGLLAAGIIKPTTGVILVCQDSNNHIHDYDNPLLLLDFLSTPFSEKDVIVKIMSLAKAIILFKPTLTFISNGKLSFAYKALNTIPKDNISIDIIEKFLKLKINLTFEMGNFTQVVSICSKPNVKGKPWSLWPNLKANYELGNWEYCHQFLSEESFIGLPAGSMKLFWQLRILLQQQKFEDAIDVINTYPSNEMPASTVRLVFLVFTFAQRFKEAQEFIERKIRLAKPNSLIYAKLTVSLFNIYLYDYLTSASNDKAKILDKLELRLNSFSKKLVAKKFSTEVSLINIYLLIIKAGTKPDLISNAKNRLEEVSKLNDSPIIKCQIAYAWYLVGEHKKAFDALVSVDATFDSMPLGSERLILGLVQTQIFYAMYHPEKKFDAYHRFGDRHVDKQRYKLACKSYVRALQLENNEHVKEKLHKAMIDADLPHLSGHQLIPDNDS</sequence>
<comment type="caution">
    <text evidence="2">The sequence shown here is derived from an EMBL/GenBank/DDBJ whole genome shotgun (WGS) entry which is preliminary data.</text>
</comment>
<evidence type="ECO:0000256" key="1">
    <source>
        <dbReference type="PROSITE-ProRule" id="PRU00339"/>
    </source>
</evidence>
<protein>
    <recommendedName>
        <fullName evidence="4">Response regulatory domain-containing protein</fullName>
    </recommendedName>
</protein>
<keyword evidence="3" id="KW-1185">Reference proteome</keyword>
<dbReference type="RefSeq" id="WP_105052205.1">
    <property type="nucleotide sequence ID" value="NZ_BMYG01000002.1"/>
</dbReference>
<dbReference type="PROSITE" id="PS50005">
    <property type="entry name" value="TPR"/>
    <property type="match status" value="1"/>
</dbReference>
<feature type="repeat" description="TPR" evidence="1">
    <location>
        <begin position="453"/>
        <end position="486"/>
    </location>
</feature>